<dbReference type="InterPro" id="IPR038775">
    <property type="entry name" value="SPMIP11"/>
</dbReference>
<organism evidence="1">
    <name type="scientific">Pundamilia nyererei</name>
    <dbReference type="NCBI Taxonomy" id="303518"/>
    <lineage>
        <taxon>Eukaryota</taxon>
        <taxon>Metazoa</taxon>
        <taxon>Chordata</taxon>
        <taxon>Craniata</taxon>
        <taxon>Vertebrata</taxon>
        <taxon>Euteleostomi</taxon>
        <taxon>Actinopterygii</taxon>
        <taxon>Neopterygii</taxon>
        <taxon>Teleostei</taxon>
        <taxon>Neoteleostei</taxon>
        <taxon>Acanthomorphata</taxon>
        <taxon>Ovalentaria</taxon>
        <taxon>Cichlomorphae</taxon>
        <taxon>Cichliformes</taxon>
        <taxon>Cichlidae</taxon>
        <taxon>African cichlids</taxon>
        <taxon>Pseudocrenilabrinae</taxon>
        <taxon>Haplochromini</taxon>
        <taxon>Pundamilia</taxon>
    </lineage>
</organism>
<accession>A0A3B4GWX3</accession>
<reference evidence="1" key="1">
    <citation type="submission" date="2023-09" db="UniProtKB">
        <authorList>
            <consortium name="Ensembl"/>
        </authorList>
    </citation>
    <scope>IDENTIFICATION</scope>
</reference>
<dbReference type="PANTHER" id="PTHR35263">
    <property type="entry name" value="TESTIS-EXPRESSED PROTEIN 49"/>
    <property type="match status" value="1"/>
</dbReference>
<dbReference type="Pfam" id="PF22593">
    <property type="entry name" value="SPMIP11"/>
    <property type="match status" value="1"/>
</dbReference>
<protein>
    <submittedName>
        <fullName evidence="1">Si:dkey-90a13.10</fullName>
    </submittedName>
</protein>
<proteinExistence type="predicted"/>
<dbReference type="Ensembl" id="ENSPNYT00000028502.1">
    <property type="protein sequence ID" value="ENSPNYP00000027822.1"/>
    <property type="gene ID" value="ENSPNYG00000020952.1"/>
</dbReference>
<dbReference type="GeneTree" id="ENSGT00940000177752"/>
<dbReference type="AlphaFoldDB" id="A0A3B4GWX3"/>
<name>A0A3B4GWX3_9CICH</name>
<dbReference type="PANTHER" id="PTHR35263:SF1">
    <property type="entry name" value="TESTIS-EXPRESSED PROTEIN 49"/>
    <property type="match status" value="1"/>
</dbReference>
<sequence>MTFFGLTYLGYQNPIGDRPNQLYMVPLTESQRYGWMVSKNPEPWMLVRRFPRKNSEMTFVKEMLKTDPNFSLL</sequence>
<evidence type="ECO:0000313" key="1">
    <source>
        <dbReference type="Ensembl" id="ENSPNYP00000027822.1"/>
    </source>
</evidence>